<reference evidence="2" key="1">
    <citation type="journal article" date="2021" name="Proc. Natl. Acad. Sci. U.S.A.">
        <title>Three genomes in the algal genus Volvox reveal the fate of a haploid sex-determining region after a transition to homothallism.</title>
        <authorList>
            <person name="Yamamoto K."/>
            <person name="Hamaji T."/>
            <person name="Kawai-Toyooka H."/>
            <person name="Matsuzaki R."/>
            <person name="Takahashi F."/>
            <person name="Nishimura Y."/>
            <person name="Kawachi M."/>
            <person name="Noguchi H."/>
            <person name="Minakuchi Y."/>
            <person name="Umen J.G."/>
            <person name="Toyoda A."/>
            <person name="Nozaki H."/>
        </authorList>
    </citation>
    <scope>NUCLEOTIDE SEQUENCE</scope>
    <source>
        <strain evidence="2">NIES-3786</strain>
    </source>
</reference>
<feature type="non-terminal residue" evidence="2">
    <location>
        <position position="209"/>
    </location>
</feature>
<dbReference type="Gene3D" id="3.80.10.10">
    <property type="entry name" value="Ribonuclease Inhibitor"/>
    <property type="match status" value="1"/>
</dbReference>
<organism evidence="2 3">
    <name type="scientific">Volvox reticuliferus</name>
    <dbReference type="NCBI Taxonomy" id="1737510"/>
    <lineage>
        <taxon>Eukaryota</taxon>
        <taxon>Viridiplantae</taxon>
        <taxon>Chlorophyta</taxon>
        <taxon>core chlorophytes</taxon>
        <taxon>Chlorophyceae</taxon>
        <taxon>CS clade</taxon>
        <taxon>Chlamydomonadales</taxon>
        <taxon>Volvocaceae</taxon>
        <taxon>Volvox</taxon>
    </lineage>
</organism>
<comment type="caution">
    <text evidence="2">The sequence shown here is derived from an EMBL/GenBank/DDBJ whole genome shotgun (WGS) entry which is preliminary data.</text>
</comment>
<dbReference type="InterPro" id="IPR032675">
    <property type="entry name" value="LRR_dom_sf"/>
</dbReference>
<comment type="subcellular location">
    <subcellularLocation>
        <location evidence="1">Cytoplasm</location>
        <location evidence="1">Cytoskeleton</location>
        <location evidence="1">Cilium axoneme</location>
    </subcellularLocation>
</comment>
<evidence type="ECO:0000313" key="2">
    <source>
        <dbReference type="EMBL" id="GIL87336.1"/>
    </source>
</evidence>
<dbReference type="Proteomes" id="UP000747110">
    <property type="component" value="Unassembled WGS sequence"/>
</dbReference>
<accession>A0A8J4CVF2</accession>
<proteinExistence type="predicted"/>
<keyword evidence="3" id="KW-1185">Reference proteome</keyword>
<dbReference type="EMBL" id="BNCP01000039">
    <property type="protein sequence ID" value="GIL87336.1"/>
    <property type="molecule type" value="Genomic_DNA"/>
</dbReference>
<dbReference type="OrthoDB" id="40317at3166"/>
<feature type="non-terminal residue" evidence="2">
    <location>
        <position position="1"/>
    </location>
</feature>
<sequence length="209" mass="22028">FANLSYYLPTPINGGQMARPCTTEGVVSAVLLSGFDLRGTLPEAVVGLDSLEVLWLADNPGLLGPLPLELLHLKSLREVDIRRTGMSYSSSSGSGSGNLAPAAPEWSEGEAMMVAHQRPCTLPEGFANSNEYVLHSVAETEANASRPGGFLACSSFLYRQGLQNTNTAADMPKQDIETTLPLDTSESAAREDTSAPVPYRAAAVTVTAG</sequence>
<dbReference type="GO" id="GO:0005930">
    <property type="term" value="C:axoneme"/>
    <property type="evidence" value="ECO:0007669"/>
    <property type="project" value="UniProtKB-SubCell"/>
</dbReference>
<evidence type="ECO:0000256" key="1">
    <source>
        <dbReference type="ARBA" id="ARBA00004430"/>
    </source>
</evidence>
<name>A0A8J4CVF2_9CHLO</name>
<protein>
    <submittedName>
        <fullName evidence="2">Uncharacterized protein</fullName>
    </submittedName>
</protein>
<gene>
    <name evidence="2" type="ORF">Vretifemale_15414</name>
</gene>
<dbReference type="AlphaFoldDB" id="A0A8J4CVF2"/>
<evidence type="ECO:0000313" key="3">
    <source>
        <dbReference type="Proteomes" id="UP000747110"/>
    </source>
</evidence>
<dbReference type="SUPFAM" id="SSF52058">
    <property type="entry name" value="L domain-like"/>
    <property type="match status" value="1"/>
</dbReference>